<name>A0A7X9DL64_UNCKA</name>
<reference evidence="2 3" key="1">
    <citation type="journal article" date="2020" name="Biotechnol. Biofuels">
        <title>New insights from the biogas microbiome by comprehensive genome-resolved metagenomics of nearly 1600 species originating from multiple anaerobic digesters.</title>
        <authorList>
            <person name="Campanaro S."/>
            <person name="Treu L."/>
            <person name="Rodriguez-R L.M."/>
            <person name="Kovalovszki A."/>
            <person name="Ziels R.M."/>
            <person name="Maus I."/>
            <person name="Zhu X."/>
            <person name="Kougias P.G."/>
            <person name="Basile A."/>
            <person name="Luo G."/>
            <person name="Schluter A."/>
            <person name="Konstantinidis K.T."/>
            <person name="Angelidaki I."/>
        </authorList>
    </citation>
    <scope>NUCLEOTIDE SEQUENCE [LARGE SCALE GENOMIC DNA]</scope>
    <source>
        <strain evidence="2">AS27yjCOA_165</strain>
    </source>
</reference>
<evidence type="ECO:0000259" key="1">
    <source>
        <dbReference type="Pfam" id="PF08241"/>
    </source>
</evidence>
<protein>
    <submittedName>
        <fullName evidence="2">Methyltransferase domain-containing protein</fullName>
    </submittedName>
</protein>
<evidence type="ECO:0000313" key="3">
    <source>
        <dbReference type="Proteomes" id="UP000526033"/>
    </source>
</evidence>
<organism evidence="2 3">
    <name type="scientific">candidate division WWE3 bacterium</name>
    <dbReference type="NCBI Taxonomy" id="2053526"/>
    <lineage>
        <taxon>Bacteria</taxon>
        <taxon>Katanobacteria</taxon>
    </lineage>
</organism>
<evidence type="ECO:0000313" key="2">
    <source>
        <dbReference type="EMBL" id="NMB70412.1"/>
    </source>
</evidence>
<accession>A0A7X9DL64</accession>
<dbReference type="InterPro" id="IPR029063">
    <property type="entry name" value="SAM-dependent_MTases_sf"/>
</dbReference>
<dbReference type="GO" id="GO:0032259">
    <property type="term" value="P:methylation"/>
    <property type="evidence" value="ECO:0007669"/>
    <property type="project" value="UniProtKB-KW"/>
</dbReference>
<comment type="caution">
    <text evidence="2">The sequence shown here is derived from an EMBL/GenBank/DDBJ whole genome shotgun (WGS) entry which is preliminary data.</text>
</comment>
<dbReference type="Proteomes" id="UP000526033">
    <property type="component" value="Unassembled WGS sequence"/>
</dbReference>
<dbReference type="Pfam" id="PF08241">
    <property type="entry name" value="Methyltransf_11"/>
    <property type="match status" value="1"/>
</dbReference>
<feature type="non-terminal residue" evidence="2">
    <location>
        <position position="1"/>
    </location>
</feature>
<dbReference type="Gene3D" id="3.40.50.150">
    <property type="entry name" value="Vaccinia Virus protein VP39"/>
    <property type="match status" value="1"/>
</dbReference>
<dbReference type="AlphaFoldDB" id="A0A7X9DL64"/>
<keyword evidence="2" id="KW-0489">Methyltransferase</keyword>
<dbReference type="EMBL" id="JAAZNL010000058">
    <property type="protein sequence ID" value="NMB70412.1"/>
    <property type="molecule type" value="Genomic_DNA"/>
</dbReference>
<dbReference type="CDD" id="cd02440">
    <property type="entry name" value="AdoMet_MTases"/>
    <property type="match status" value="1"/>
</dbReference>
<keyword evidence="2" id="KW-0808">Transferase</keyword>
<proteinExistence type="predicted"/>
<dbReference type="InterPro" id="IPR013216">
    <property type="entry name" value="Methyltransf_11"/>
</dbReference>
<dbReference type="GO" id="GO:0008757">
    <property type="term" value="F:S-adenosylmethionine-dependent methyltransferase activity"/>
    <property type="evidence" value="ECO:0007669"/>
    <property type="project" value="InterPro"/>
</dbReference>
<feature type="domain" description="Methyltransferase type 11" evidence="1">
    <location>
        <begin position="2"/>
        <end position="69"/>
    </location>
</feature>
<dbReference type="SUPFAM" id="SSF53335">
    <property type="entry name" value="S-adenosyl-L-methionine-dependent methyltransferases"/>
    <property type="match status" value="1"/>
</dbReference>
<gene>
    <name evidence="2" type="ORF">GYA27_04435</name>
</gene>
<sequence>ELAKESATKNNISIDYRVGDACALEFADNSFDNALFSFNGWSMIPTKEARFEAAKEIYRILKPGGYYIFTAHKRTFFGQELIWITQFVRLYLLKPLGYKTLEKDFGDYYFKRDSETTYPIEQFVSFMNVNEVKKMHEELGYEIVLMKMRSEITNEDETLTSGNVMFFVCKKK</sequence>